<feature type="chain" id="PRO_5019180632" evidence="1">
    <location>
        <begin position="32"/>
        <end position="112"/>
    </location>
</feature>
<name>A0A417YL71_9BACI</name>
<dbReference type="Proteomes" id="UP000284416">
    <property type="component" value="Unassembled WGS sequence"/>
</dbReference>
<dbReference type="RefSeq" id="WP_118923650.1">
    <property type="nucleotide sequence ID" value="NZ_QWEG01000015.1"/>
</dbReference>
<evidence type="ECO:0000256" key="1">
    <source>
        <dbReference type="SAM" id="SignalP"/>
    </source>
</evidence>
<reference evidence="2 3" key="1">
    <citation type="journal article" date="2017" name="Int. J. Syst. Evol. Microbiol.">
        <title>Bacillus notoginsengisoli sp. nov., a novel bacterium isolated from the rhizosphere of Panax notoginseng.</title>
        <authorList>
            <person name="Zhang M.Y."/>
            <person name="Cheng J."/>
            <person name="Cai Y."/>
            <person name="Zhang T.Y."/>
            <person name="Wu Y.Y."/>
            <person name="Manikprabhu D."/>
            <person name="Li W.J."/>
            <person name="Zhang Y.X."/>
        </authorList>
    </citation>
    <scope>NUCLEOTIDE SEQUENCE [LARGE SCALE GENOMIC DNA]</scope>
    <source>
        <strain evidence="2 3">JCM 30743</strain>
    </source>
</reference>
<accession>A0A417YL71</accession>
<dbReference type="Gene3D" id="3.10.450.390">
    <property type="entry name" value="Protein of unknown function DUF3889"/>
    <property type="match status" value="1"/>
</dbReference>
<keyword evidence="1" id="KW-0732">Signal</keyword>
<sequence>MMKGMTDVKRLAAVMIAVLAFLAFQPNGTEAQNPDYEKYGRMAIAIVSADYPGDPIRDYQYLGRQNINESEVADTFRFRVVDKGRSLYVRVTAQHNLTTGKLVTLKVEPEKR</sequence>
<protein>
    <submittedName>
        <fullName evidence="2">DUF3889 domain-containing protein</fullName>
    </submittedName>
</protein>
<dbReference type="EMBL" id="QWEG01000015">
    <property type="protein sequence ID" value="RHW34134.1"/>
    <property type="molecule type" value="Genomic_DNA"/>
</dbReference>
<dbReference type="InterPro" id="IPR024987">
    <property type="entry name" value="DUF3889"/>
</dbReference>
<keyword evidence="3" id="KW-1185">Reference proteome</keyword>
<evidence type="ECO:0000313" key="2">
    <source>
        <dbReference type="EMBL" id="RHW34134.1"/>
    </source>
</evidence>
<feature type="signal peptide" evidence="1">
    <location>
        <begin position="1"/>
        <end position="31"/>
    </location>
</feature>
<proteinExistence type="predicted"/>
<gene>
    <name evidence="2" type="ORF">D1B31_19725</name>
</gene>
<dbReference type="AlphaFoldDB" id="A0A417YL71"/>
<dbReference type="OrthoDB" id="2872776at2"/>
<evidence type="ECO:0000313" key="3">
    <source>
        <dbReference type="Proteomes" id="UP000284416"/>
    </source>
</evidence>
<dbReference type="Pfam" id="PF13028">
    <property type="entry name" value="DUF3889"/>
    <property type="match status" value="1"/>
</dbReference>
<comment type="caution">
    <text evidence="2">The sequence shown here is derived from an EMBL/GenBank/DDBJ whole genome shotgun (WGS) entry which is preliminary data.</text>
</comment>
<organism evidence="2 3">
    <name type="scientific">Neobacillus notoginsengisoli</name>
    <dbReference type="NCBI Taxonomy" id="1578198"/>
    <lineage>
        <taxon>Bacteria</taxon>
        <taxon>Bacillati</taxon>
        <taxon>Bacillota</taxon>
        <taxon>Bacilli</taxon>
        <taxon>Bacillales</taxon>
        <taxon>Bacillaceae</taxon>
        <taxon>Neobacillus</taxon>
    </lineage>
</organism>